<evidence type="ECO:0000256" key="11">
    <source>
        <dbReference type="RuleBase" id="RU363047"/>
    </source>
</evidence>
<keyword evidence="2 11" id="KW-0716">Sensory transduction</keyword>
<dbReference type="PANTHER" id="PTHR26450:SF104">
    <property type="entry name" value="OLFACTORY RECEPTOR"/>
    <property type="match status" value="1"/>
</dbReference>
<dbReference type="PROSITE" id="PS50262">
    <property type="entry name" value="G_PROTEIN_RECEP_F1_2"/>
    <property type="match status" value="1"/>
</dbReference>
<dbReference type="GO" id="GO:0004930">
    <property type="term" value="F:G protein-coupled receptor activity"/>
    <property type="evidence" value="ECO:0007669"/>
    <property type="project" value="UniProtKB-KW"/>
</dbReference>
<accession>A0A6I9Z5J5</accession>
<feature type="transmembrane region" description="Helical" evidence="11">
    <location>
        <begin position="277"/>
        <end position="296"/>
    </location>
</feature>
<dbReference type="InterPro" id="IPR017452">
    <property type="entry name" value="GPCR_Rhodpsn_7TM"/>
</dbReference>
<evidence type="ECO:0000256" key="8">
    <source>
        <dbReference type="ARBA" id="ARBA00023170"/>
    </source>
</evidence>
<dbReference type="RefSeq" id="XP_013931221.1">
    <property type="nucleotide sequence ID" value="XM_014075746.1"/>
</dbReference>
<dbReference type="Gene3D" id="1.20.1070.10">
    <property type="entry name" value="Rhodopsin 7-helix transmembrane proteins"/>
    <property type="match status" value="1"/>
</dbReference>
<keyword evidence="13" id="KW-1185">Reference proteome</keyword>
<dbReference type="GO" id="GO:0005886">
    <property type="term" value="C:plasma membrane"/>
    <property type="evidence" value="ECO:0007669"/>
    <property type="project" value="UniProtKB-SubCell"/>
</dbReference>
<organism evidence="13 14">
    <name type="scientific">Thamnophis sirtalis</name>
    <dbReference type="NCBI Taxonomy" id="35019"/>
    <lineage>
        <taxon>Eukaryota</taxon>
        <taxon>Metazoa</taxon>
        <taxon>Chordata</taxon>
        <taxon>Craniata</taxon>
        <taxon>Vertebrata</taxon>
        <taxon>Euteleostomi</taxon>
        <taxon>Lepidosauria</taxon>
        <taxon>Squamata</taxon>
        <taxon>Bifurcata</taxon>
        <taxon>Unidentata</taxon>
        <taxon>Episquamata</taxon>
        <taxon>Toxicofera</taxon>
        <taxon>Serpentes</taxon>
        <taxon>Colubroidea</taxon>
        <taxon>Colubridae</taxon>
        <taxon>Natricinae</taxon>
        <taxon>Thamnophis</taxon>
    </lineage>
</organism>
<name>A0A6I9Z5J5_9SAUR</name>
<evidence type="ECO:0000313" key="13">
    <source>
        <dbReference type="Proteomes" id="UP000504617"/>
    </source>
</evidence>
<dbReference type="PRINTS" id="PR00245">
    <property type="entry name" value="OLFACTORYR"/>
</dbReference>
<feature type="transmembrane region" description="Helical" evidence="11">
    <location>
        <begin position="134"/>
        <end position="159"/>
    </location>
</feature>
<reference evidence="14" key="1">
    <citation type="submission" date="2025-08" db="UniProtKB">
        <authorList>
            <consortium name="RefSeq"/>
        </authorList>
    </citation>
    <scope>IDENTIFICATION</scope>
    <source>
        <tissue evidence="14">Skeletal muscle</tissue>
    </source>
</reference>
<feature type="transmembrane region" description="Helical" evidence="11">
    <location>
        <begin position="63"/>
        <end position="88"/>
    </location>
</feature>
<sequence length="346" mass="38229">MAPLRNWSSSSPTFVLGGIRGLEASSPWVSLPFCFLYAMAILGNTAVLLVIVKDHNLHKPMHLFLCMLAVSELGVSLSTLPTVLGVFLLDLQEIGLGACLSQMFFIHCFSIMDSGVLWAMALDRFIAIYNPLQYATLLTAGRIALIGSGIAVKSIVLLVPLPLLMRRLPFCGANVLAHPYCLHPNLIRLPCADTTLNSLYGLFVLLCTFGLDSLFIVLSYALILKTVLRISSREGRLKALNTCVSHICAVVVYYTPMIGLSMVYRFGWHTSPLVRSLLAHIYLLVPPLLNPIIYSIKTKEIRMVLLRIYKVALRFHTILILAQVEGIVRQDSKVPLTVLAFETGFA</sequence>
<dbReference type="PRINTS" id="PR00237">
    <property type="entry name" value="GPCRRHODOPSN"/>
</dbReference>
<keyword evidence="11" id="KW-1003">Cell membrane</keyword>
<evidence type="ECO:0000256" key="10">
    <source>
        <dbReference type="RuleBase" id="RU000688"/>
    </source>
</evidence>
<comment type="similarity">
    <text evidence="10">Belongs to the G-protein coupled receptor 1 family.</text>
</comment>
<feature type="transmembrane region" description="Helical" evidence="11">
    <location>
        <begin position="244"/>
        <end position="265"/>
    </location>
</feature>
<dbReference type="InterPro" id="IPR050402">
    <property type="entry name" value="OR51/52/56-like"/>
</dbReference>
<dbReference type="PANTHER" id="PTHR26450">
    <property type="entry name" value="OLFACTORY RECEPTOR 56B1-RELATED"/>
    <property type="match status" value="1"/>
</dbReference>
<dbReference type="SUPFAM" id="SSF81321">
    <property type="entry name" value="Family A G protein-coupled receptor-like"/>
    <property type="match status" value="1"/>
</dbReference>
<keyword evidence="4 11" id="KW-0552">Olfaction</keyword>
<feature type="domain" description="G-protein coupled receptors family 1 profile" evidence="12">
    <location>
        <begin position="43"/>
        <end position="294"/>
    </location>
</feature>
<dbReference type="AlphaFoldDB" id="A0A6I9Z5J5"/>
<proteinExistence type="inferred from homology"/>
<dbReference type="KEGG" id="tsr:106556760"/>
<evidence type="ECO:0000256" key="1">
    <source>
        <dbReference type="ARBA" id="ARBA00004141"/>
    </source>
</evidence>
<dbReference type="GO" id="GO:0004984">
    <property type="term" value="F:olfactory receptor activity"/>
    <property type="evidence" value="ECO:0007669"/>
    <property type="project" value="InterPro"/>
</dbReference>
<dbReference type="OrthoDB" id="10254436at2759"/>
<evidence type="ECO:0000256" key="4">
    <source>
        <dbReference type="ARBA" id="ARBA00022725"/>
    </source>
</evidence>
<feature type="transmembrane region" description="Helical" evidence="11">
    <location>
        <begin position="199"/>
        <end position="223"/>
    </location>
</feature>
<keyword evidence="6 10" id="KW-0297">G-protein coupled receptor</keyword>
<dbReference type="InterPro" id="IPR000276">
    <property type="entry name" value="GPCR_Rhodpsn"/>
</dbReference>
<evidence type="ECO:0000256" key="7">
    <source>
        <dbReference type="ARBA" id="ARBA00023136"/>
    </source>
</evidence>
<evidence type="ECO:0000313" key="14">
    <source>
        <dbReference type="RefSeq" id="XP_013931221.1"/>
    </source>
</evidence>
<dbReference type="PROSITE" id="PS00237">
    <property type="entry name" value="G_PROTEIN_RECEP_F1_1"/>
    <property type="match status" value="1"/>
</dbReference>
<feature type="transmembrane region" description="Helical" evidence="11">
    <location>
        <begin position="28"/>
        <end position="51"/>
    </location>
</feature>
<dbReference type="Pfam" id="PF13853">
    <property type="entry name" value="7tm_4"/>
    <property type="match status" value="1"/>
</dbReference>
<evidence type="ECO:0000256" key="2">
    <source>
        <dbReference type="ARBA" id="ARBA00022606"/>
    </source>
</evidence>
<dbReference type="InterPro" id="IPR000725">
    <property type="entry name" value="Olfact_rcpt"/>
</dbReference>
<dbReference type="Proteomes" id="UP000504617">
    <property type="component" value="Unplaced"/>
</dbReference>
<dbReference type="GeneID" id="106556760"/>
<feature type="transmembrane region" description="Helical" evidence="11">
    <location>
        <begin position="94"/>
        <end position="122"/>
    </location>
</feature>
<dbReference type="SMART" id="SM01381">
    <property type="entry name" value="7TM_GPCR_Srsx"/>
    <property type="match status" value="1"/>
</dbReference>
<keyword evidence="7 11" id="KW-0472">Membrane</keyword>
<comment type="subcellular location">
    <subcellularLocation>
        <location evidence="11">Cell membrane</location>
        <topology evidence="11">Multi-pass membrane protein</topology>
    </subcellularLocation>
    <subcellularLocation>
        <location evidence="1">Membrane</location>
        <topology evidence="1">Multi-pass membrane protein</topology>
    </subcellularLocation>
</comment>
<keyword evidence="9 10" id="KW-0807">Transducer</keyword>
<keyword evidence="8 10" id="KW-0675">Receptor</keyword>
<dbReference type="CDD" id="cd15222">
    <property type="entry name" value="7tmA_OR51-like"/>
    <property type="match status" value="1"/>
</dbReference>
<evidence type="ECO:0000259" key="12">
    <source>
        <dbReference type="PROSITE" id="PS50262"/>
    </source>
</evidence>
<dbReference type="FunFam" id="1.20.1070.10:FF:000002">
    <property type="entry name" value="Olfactory receptor"/>
    <property type="match status" value="1"/>
</dbReference>
<dbReference type="GO" id="GO:0071396">
    <property type="term" value="P:cellular response to lipid"/>
    <property type="evidence" value="ECO:0007669"/>
    <property type="project" value="UniProtKB-ARBA"/>
</dbReference>
<evidence type="ECO:0000256" key="5">
    <source>
        <dbReference type="ARBA" id="ARBA00022989"/>
    </source>
</evidence>
<keyword evidence="3 10" id="KW-0812">Transmembrane</keyword>
<gene>
    <name evidence="14" type="primary">LOC106556760</name>
</gene>
<protein>
    <recommendedName>
        <fullName evidence="11">Olfactory receptor</fullName>
    </recommendedName>
</protein>
<evidence type="ECO:0000256" key="6">
    <source>
        <dbReference type="ARBA" id="ARBA00023040"/>
    </source>
</evidence>
<evidence type="ECO:0000256" key="3">
    <source>
        <dbReference type="ARBA" id="ARBA00022692"/>
    </source>
</evidence>
<keyword evidence="5 11" id="KW-1133">Transmembrane helix</keyword>
<evidence type="ECO:0000256" key="9">
    <source>
        <dbReference type="ARBA" id="ARBA00023224"/>
    </source>
</evidence>